<sequence length="295" mass="33237">MILIADSGSTKTDWVLCPKTIDYKAKDMTCVRFKTQGINPFYQEKEEIVSILQNELFCKFSNEISDIDEVYFYGAGCTGDKAIVLELAIKESFTYPFMQNIDREINVATDLLGAARAACGKLPGLICIMGTGSNTGIYDGYKIVKNIPPLGFILGDEGSGAALGKLFLNALFKEKLSSKIKDVFLEETHQTYSEIIERVYSKTLPNRYLANISKFIAKYLYEFGLHDIVKQNFDAFFENNILRYEKSKDYNIAVVGSIGKVFEKILRECAEKYGYNLTNVLAAPIDGLIKYHLDR</sequence>
<dbReference type="PANTHER" id="PTHR43190">
    <property type="entry name" value="N-ACETYL-D-GLUCOSAMINE KINASE"/>
    <property type="match status" value="1"/>
</dbReference>
<proteinExistence type="predicted"/>
<dbReference type="EMBL" id="JRNU01000022">
    <property type="protein sequence ID" value="KGF51824.1"/>
    <property type="molecule type" value="Genomic_DNA"/>
</dbReference>
<evidence type="ECO:0000313" key="2">
    <source>
        <dbReference type="Proteomes" id="UP000029614"/>
    </source>
</evidence>
<accession>A0A096D2X0</accession>
<keyword evidence="2" id="KW-1185">Reference proteome</keyword>
<gene>
    <name evidence="1" type="ORF">HMPREF9302_05925</name>
</gene>
<name>A0A096D2X0_9BACT</name>
<dbReference type="Gene3D" id="3.30.420.40">
    <property type="match status" value="2"/>
</dbReference>
<evidence type="ECO:0000313" key="1">
    <source>
        <dbReference type="EMBL" id="KGF51824.1"/>
    </source>
</evidence>
<dbReference type="AlphaFoldDB" id="A0A096D2X0"/>
<dbReference type="InterPro" id="IPR052519">
    <property type="entry name" value="Euk-type_GlcNAc_Kinase"/>
</dbReference>
<dbReference type="PANTHER" id="PTHR43190:SF3">
    <property type="entry name" value="N-ACETYL-D-GLUCOSAMINE KINASE"/>
    <property type="match status" value="1"/>
</dbReference>
<dbReference type="Proteomes" id="UP000029614">
    <property type="component" value="Unassembled WGS sequence"/>
</dbReference>
<dbReference type="RefSeq" id="WP_036855603.1">
    <property type="nucleotide sequence ID" value="NZ_JRNU01000022.1"/>
</dbReference>
<dbReference type="OrthoDB" id="871343at2"/>
<comment type="caution">
    <text evidence="1">The sequence shown here is derived from an EMBL/GenBank/DDBJ whole genome shotgun (WGS) entry which is preliminary data.</text>
</comment>
<protein>
    <submittedName>
        <fullName evidence="1">ATPase</fullName>
    </submittedName>
</protein>
<dbReference type="SUPFAM" id="SSF53067">
    <property type="entry name" value="Actin-like ATPase domain"/>
    <property type="match status" value="2"/>
</dbReference>
<reference evidence="1 2" key="1">
    <citation type="submission" date="2014-07" db="EMBL/GenBank/DDBJ databases">
        <authorList>
            <person name="McCorrison J."/>
            <person name="Sanka R."/>
            <person name="Torralba M."/>
            <person name="Gillis M."/>
            <person name="Haft D.H."/>
            <person name="Methe B."/>
            <person name="Sutton G."/>
            <person name="Nelson K.E."/>
        </authorList>
    </citation>
    <scope>NUCLEOTIDE SEQUENCE [LARGE SCALE GENOMIC DNA]</scope>
    <source>
        <strain evidence="1 2">DNF00058</strain>
    </source>
</reference>
<dbReference type="Gene3D" id="1.10.720.160">
    <property type="match status" value="1"/>
</dbReference>
<organism evidence="1 2">
    <name type="scientific">Prevotella amnii DNF00058</name>
    <dbReference type="NCBI Taxonomy" id="1401066"/>
    <lineage>
        <taxon>Bacteria</taxon>
        <taxon>Pseudomonadati</taxon>
        <taxon>Bacteroidota</taxon>
        <taxon>Bacteroidia</taxon>
        <taxon>Bacteroidales</taxon>
        <taxon>Prevotellaceae</taxon>
        <taxon>Prevotella</taxon>
    </lineage>
</organism>
<dbReference type="CDD" id="cd24079">
    <property type="entry name" value="ASKHA_NBD_PG1100-like"/>
    <property type="match status" value="1"/>
</dbReference>
<dbReference type="InterPro" id="IPR043129">
    <property type="entry name" value="ATPase_NBD"/>
</dbReference>